<dbReference type="Proteomes" id="UP001168694">
    <property type="component" value="Unassembled WGS sequence"/>
</dbReference>
<dbReference type="EMBL" id="JAUHLN010000002">
    <property type="protein sequence ID" value="MDN4073279.1"/>
    <property type="molecule type" value="Genomic_DNA"/>
</dbReference>
<evidence type="ECO:0000259" key="1">
    <source>
        <dbReference type="PROSITE" id="PS51186"/>
    </source>
</evidence>
<dbReference type="Pfam" id="PF00583">
    <property type="entry name" value="Acetyltransf_1"/>
    <property type="match status" value="1"/>
</dbReference>
<keyword evidence="2" id="KW-0808">Transferase</keyword>
<name>A0ABT8E5X8_9BACL</name>
<dbReference type="PANTHER" id="PTHR43328">
    <property type="entry name" value="ACETYLTRANSFERASE-RELATED"/>
    <property type="match status" value="1"/>
</dbReference>
<dbReference type="InterPro" id="IPR016181">
    <property type="entry name" value="Acyl_CoA_acyltransferase"/>
</dbReference>
<dbReference type="InterPro" id="IPR000182">
    <property type="entry name" value="GNAT_dom"/>
</dbReference>
<dbReference type="PANTHER" id="PTHR43328:SF1">
    <property type="entry name" value="N-ACETYLTRANSFERASE DOMAIN-CONTAINING PROTEIN"/>
    <property type="match status" value="1"/>
</dbReference>
<dbReference type="EC" id="2.-.-.-" evidence="2"/>
<dbReference type="PROSITE" id="PS51186">
    <property type="entry name" value="GNAT"/>
    <property type="match status" value="1"/>
</dbReference>
<gene>
    <name evidence="2" type="ORF">QYF49_09705</name>
</gene>
<evidence type="ECO:0000313" key="2">
    <source>
        <dbReference type="EMBL" id="MDN4073279.1"/>
    </source>
</evidence>
<organism evidence="2 3">
    <name type="scientific">Fictibacillus terranigra</name>
    <dbReference type="NCBI Taxonomy" id="3058424"/>
    <lineage>
        <taxon>Bacteria</taxon>
        <taxon>Bacillati</taxon>
        <taxon>Bacillota</taxon>
        <taxon>Bacilli</taxon>
        <taxon>Bacillales</taxon>
        <taxon>Fictibacillaceae</taxon>
        <taxon>Fictibacillus</taxon>
    </lineage>
</organism>
<keyword evidence="3" id="KW-1185">Reference proteome</keyword>
<dbReference type="GO" id="GO:0016740">
    <property type="term" value="F:transferase activity"/>
    <property type="evidence" value="ECO:0007669"/>
    <property type="project" value="UniProtKB-KW"/>
</dbReference>
<feature type="domain" description="N-acetyltransferase" evidence="1">
    <location>
        <begin position="18"/>
        <end position="179"/>
    </location>
</feature>
<comment type="caution">
    <text evidence="2">The sequence shown here is derived from an EMBL/GenBank/DDBJ whole genome shotgun (WGS) entry which is preliminary data.</text>
</comment>
<dbReference type="CDD" id="cd04301">
    <property type="entry name" value="NAT_SF"/>
    <property type="match status" value="1"/>
</dbReference>
<protein>
    <submittedName>
        <fullName evidence="2">GNAT family protein</fullName>
        <ecNumber evidence="2">2.-.-.-</ecNumber>
    </submittedName>
</protein>
<sequence length="181" mass="20689">MEIQGSTYTFIAKNGEEITLRPVKLEDAHQIIDAVQEIVEAGEFLQKERPRTLDEEEAFIKDCQEKGNMYTAIEKQGTVIGIARILKGDLTMKKHTGMFRTWINSKGQGLGIGKEVMDYSIRWAKTNGLYKISLTVFSENKIAIRLYEKAGFVVEGIQKGQVKINEELQDEWWMAYFLSSD</sequence>
<evidence type="ECO:0000313" key="3">
    <source>
        <dbReference type="Proteomes" id="UP001168694"/>
    </source>
</evidence>
<reference evidence="2" key="1">
    <citation type="submission" date="2023-06" db="EMBL/GenBank/DDBJ databases">
        <title>Draft Genome Sequences of Representative Paenibacillus Polymyxa, Bacillus cereus, Fictibacillus sp., and Brevibacillus agri Strains Isolated from Amazonian Dark Earth.</title>
        <authorList>
            <person name="Pellegrinetti T.A."/>
            <person name="Cunha I.C.M."/>
            <person name="Chaves M.G."/>
            <person name="Freitas A.S."/>
            <person name="Silva A.V.R."/>
            <person name="Tsai S.M."/>
            <person name="Mendes L.W."/>
        </authorList>
    </citation>
    <scope>NUCLEOTIDE SEQUENCE</scope>
    <source>
        <strain evidence="2">CENA-BCM004</strain>
    </source>
</reference>
<dbReference type="Gene3D" id="3.40.630.30">
    <property type="match status" value="1"/>
</dbReference>
<accession>A0ABT8E5X8</accession>
<dbReference type="RefSeq" id="WP_290399417.1">
    <property type="nucleotide sequence ID" value="NZ_JAUHLN010000002.1"/>
</dbReference>
<proteinExistence type="predicted"/>
<dbReference type="SUPFAM" id="SSF55729">
    <property type="entry name" value="Acyl-CoA N-acyltransferases (Nat)"/>
    <property type="match status" value="1"/>
</dbReference>